<dbReference type="PROSITE" id="PS50011">
    <property type="entry name" value="PROTEIN_KINASE_DOM"/>
    <property type="match status" value="1"/>
</dbReference>
<sequence length="298" mass="34083">MATCFNPFRLRRSKSKPLELPPSSSSSRTQWNSSDMVTIDKKRFDSLESWSMILESDNVESWEVSKVNWEEWTADLSQLFIGNKFAYGAHSRIYRGIYKQRAVAVKMVRIPTHKEETRAKLEQQFKSEVRLLSRLYHLSIVQVADFGTSCLETQCREAKGNMGTYRWMPPEIIKEKPYTRKVDVYSFRIVLWEFTTALLPFQGITPVQAAFVVAEKNERPPLPASCQPALAHLIKRCWAANPSKRPNFTDIVSALKKYDECVKEGLPLTLHSGLVSRNAIFELLKGCVSMSSSITVHV</sequence>
<dbReference type="SUPFAM" id="SSF56112">
    <property type="entry name" value="Protein kinase-like (PK-like)"/>
    <property type="match status" value="1"/>
</dbReference>
<dbReference type="InterPro" id="IPR000719">
    <property type="entry name" value="Prot_kinase_dom"/>
</dbReference>
<evidence type="ECO:0000313" key="3">
    <source>
        <dbReference type="Proteomes" id="UP000823775"/>
    </source>
</evidence>
<reference evidence="2 3" key="1">
    <citation type="journal article" date="2021" name="BMC Genomics">
        <title>Datura genome reveals duplications of psychoactive alkaloid biosynthetic genes and high mutation rate following tissue culture.</title>
        <authorList>
            <person name="Rajewski A."/>
            <person name="Carter-House D."/>
            <person name="Stajich J."/>
            <person name="Litt A."/>
        </authorList>
    </citation>
    <scope>NUCLEOTIDE SEQUENCE [LARGE SCALE GENOMIC DNA]</scope>
    <source>
        <strain evidence="2">AR-01</strain>
    </source>
</reference>
<evidence type="ECO:0000313" key="2">
    <source>
        <dbReference type="EMBL" id="MCD7453711.1"/>
    </source>
</evidence>
<keyword evidence="3" id="KW-1185">Reference proteome</keyword>
<comment type="caution">
    <text evidence="2">The sequence shown here is derived from an EMBL/GenBank/DDBJ whole genome shotgun (WGS) entry which is preliminary data.</text>
</comment>
<feature type="domain" description="Protein kinase" evidence="1">
    <location>
        <begin position="1"/>
        <end position="274"/>
    </location>
</feature>
<dbReference type="PANTHER" id="PTHR44329">
    <property type="entry name" value="SERINE/THREONINE-PROTEIN KINASE TNNI3K-RELATED"/>
    <property type="match status" value="1"/>
</dbReference>
<proteinExistence type="predicted"/>
<dbReference type="GO" id="GO:0016301">
    <property type="term" value="F:kinase activity"/>
    <property type="evidence" value="ECO:0007669"/>
    <property type="project" value="UniProtKB-KW"/>
</dbReference>
<name>A0ABS8S3T5_DATST</name>
<protein>
    <submittedName>
        <fullName evidence="2">Serine/threonine-protein kinase ht1</fullName>
    </submittedName>
</protein>
<dbReference type="Gene3D" id="1.10.510.10">
    <property type="entry name" value="Transferase(Phosphotransferase) domain 1"/>
    <property type="match status" value="1"/>
</dbReference>
<gene>
    <name evidence="2" type="primary">HT1_4</name>
    <name evidence="2" type="ORF">HAX54_021902</name>
</gene>
<accession>A0ABS8S3T5</accession>
<dbReference type="EMBL" id="JACEIK010000263">
    <property type="protein sequence ID" value="MCD7453711.1"/>
    <property type="molecule type" value="Genomic_DNA"/>
</dbReference>
<evidence type="ECO:0000259" key="1">
    <source>
        <dbReference type="PROSITE" id="PS50011"/>
    </source>
</evidence>
<organism evidence="2 3">
    <name type="scientific">Datura stramonium</name>
    <name type="common">Jimsonweed</name>
    <name type="synonym">Common thornapple</name>
    <dbReference type="NCBI Taxonomy" id="4076"/>
    <lineage>
        <taxon>Eukaryota</taxon>
        <taxon>Viridiplantae</taxon>
        <taxon>Streptophyta</taxon>
        <taxon>Embryophyta</taxon>
        <taxon>Tracheophyta</taxon>
        <taxon>Spermatophyta</taxon>
        <taxon>Magnoliopsida</taxon>
        <taxon>eudicotyledons</taxon>
        <taxon>Gunneridae</taxon>
        <taxon>Pentapetalae</taxon>
        <taxon>asterids</taxon>
        <taxon>lamiids</taxon>
        <taxon>Solanales</taxon>
        <taxon>Solanaceae</taxon>
        <taxon>Solanoideae</taxon>
        <taxon>Datureae</taxon>
        <taxon>Datura</taxon>
    </lineage>
</organism>
<dbReference type="InterPro" id="IPR001245">
    <property type="entry name" value="Ser-Thr/Tyr_kinase_cat_dom"/>
</dbReference>
<keyword evidence="2" id="KW-0418">Kinase</keyword>
<dbReference type="PANTHER" id="PTHR44329:SF166">
    <property type="entry name" value="SERINE_THREONINE-PROTEIN KINASE HT1-LIKE"/>
    <property type="match status" value="1"/>
</dbReference>
<dbReference type="InterPro" id="IPR051681">
    <property type="entry name" value="Ser/Thr_Kinases-Pseudokinases"/>
</dbReference>
<dbReference type="InterPro" id="IPR011009">
    <property type="entry name" value="Kinase-like_dom_sf"/>
</dbReference>
<dbReference type="Pfam" id="PF07714">
    <property type="entry name" value="PK_Tyr_Ser-Thr"/>
    <property type="match status" value="1"/>
</dbReference>
<dbReference type="Proteomes" id="UP000823775">
    <property type="component" value="Unassembled WGS sequence"/>
</dbReference>
<keyword evidence="2" id="KW-0808">Transferase</keyword>